<keyword evidence="1" id="KW-1133">Transmembrane helix</keyword>
<evidence type="ECO:0000313" key="2">
    <source>
        <dbReference type="EMBL" id="NYA70055.1"/>
    </source>
</evidence>
<sequence>MLNNEQRITNIEVFEAAQIYAEIFVNKNETRTWTAKILSLHLRIIQKIPENMFEFQQYLGFLLFLCIFTTGFWLMIFLVNFVFYWVAGASWELWKEKRAAKKLSNQ</sequence>
<proteinExistence type="predicted"/>
<organism evidence="2 3">
    <name type="scientific">Flavobacterium agri</name>
    <dbReference type="NCBI Taxonomy" id="2743471"/>
    <lineage>
        <taxon>Bacteria</taxon>
        <taxon>Pseudomonadati</taxon>
        <taxon>Bacteroidota</taxon>
        <taxon>Flavobacteriia</taxon>
        <taxon>Flavobacteriales</taxon>
        <taxon>Flavobacteriaceae</taxon>
        <taxon>Flavobacterium</taxon>
    </lineage>
</organism>
<feature type="transmembrane region" description="Helical" evidence="1">
    <location>
        <begin position="61"/>
        <end position="87"/>
    </location>
</feature>
<keyword evidence="3" id="KW-1185">Reference proteome</keyword>
<comment type="caution">
    <text evidence="2">The sequence shown here is derived from an EMBL/GenBank/DDBJ whole genome shotgun (WGS) entry which is preliminary data.</text>
</comment>
<evidence type="ECO:0000313" key="3">
    <source>
        <dbReference type="Proteomes" id="UP000535020"/>
    </source>
</evidence>
<accession>A0A7Y8Y2J3</accession>
<dbReference type="AlphaFoldDB" id="A0A7Y8Y2J3"/>
<reference evidence="2 3" key="1">
    <citation type="submission" date="2020-07" db="EMBL/GenBank/DDBJ databases">
        <authorList>
            <person name="Sun Q."/>
        </authorList>
    </citation>
    <scope>NUCLEOTIDE SEQUENCE [LARGE SCALE GENOMIC DNA]</scope>
    <source>
        <strain evidence="2 3">MAH-1</strain>
    </source>
</reference>
<evidence type="ECO:0000256" key="1">
    <source>
        <dbReference type="SAM" id="Phobius"/>
    </source>
</evidence>
<dbReference type="Proteomes" id="UP000535020">
    <property type="component" value="Unassembled WGS sequence"/>
</dbReference>
<name>A0A7Y8Y2J3_9FLAO</name>
<dbReference type="RefSeq" id="WP_176004576.1">
    <property type="nucleotide sequence ID" value="NZ_JABWMI010000005.1"/>
</dbReference>
<gene>
    <name evidence="2" type="ORF">HZF10_03925</name>
</gene>
<keyword evidence="1" id="KW-0472">Membrane</keyword>
<dbReference type="EMBL" id="JACBJI010000001">
    <property type="protein sequence ID" value="NYA70055.1"/>
    <property type="molecule type" value="Genomic_DNA"/>
</dbReference>
<keyword evidence="1" id="KW-0812">Transmembrane</keyword>
<protein>
    <submittedName>
        <fullName evidence="2">Uncharacterized protein</fullName>
    </submittedName>
</protein>